<dbReference type="Pfam" id="PF11317">
    <property type="entry name" value="DUF3119"/>
    <property type="match status" value="1"/>
</dbReference>
<dbReference type="EMBL" id="KV784364">
    <property type="protein sequence ID" value="OEU12699.1"/>
    <property type="molecule type" value="Genomic_DNA"/>
</dbReference>
<dbReference type="OrthoDB" id="1921626at2759"/>
<keyword evidence="1" id="KW-1133">Transmembrane helix</keyword>
<keyword evidence="3" id="KW-1185">Reference proteome</keyword>
<dbReference type="InterPro" id="IPR021467">
    <property type="entry name" value="DUF3119"/>
</dbReference>
<evidence type="ECO:0000256" key="1">
    <source>
        <dbReference type="SAM" id="Phobius"/>
    </source>
</evidence>
<organism evidence="2 3">
    <name type="scientific">Fragilariopsis cylindrus CCMP1102</name>
    <dbReference type="NCBI Taxonomy" id="635003"/>
    <lineage>
        <taxon>Eukaryota</taxon>
        <taxon>Sar</taxon>
        <taxon>Stramenopiles</taxon>
        <taxon>Ochrophyta</taxon>
        <taxon>Bacillariophyta</taxon>
        <taxon>Bacillariophyceae</taxon>
        <taxon>Bacillariophycidae</taxon>
        <taxon>Bacillariales</taxon>
        <taxon>Bacillariaceae</taxon>
        <taxon>Fragilariopsis</taxon>
    </lineage>
</organism>
<dbReference type="Proteomes" id="UP000095751">
    <property type="component" value="Unassembled WGS sequence"/>
</dbReference>
<dbReference type="PANTHER" id="PTHR35550:SF2">
    <property type="entry name" value="OS05G0401200 PROTEIN"/>
    <property type="match status" value="1"/>
</dbReference>
<sequence length="188" mass="20659">MTTPTTTTTTTTTSLSMTGGVVELIDPSYNLAIGTFGIGLIAGFLEDIRDGNDDKLLTAKPFGAFALLFTIISLFFAFQTTTLRFGFDDDSFSLVKSNGAPLQENVVVGGENKWKYTSFTNYNYLPSSKFPILVYFRETQTPIANREEIDVAALQVDNLEGQVHYFPAIANTKQLTDGFNKHGCSHID</sequence>
<dbReference type="KEGG" id="fcy:FRACYDRAFT_219457"/>
<keyword evidence="1" id="KW-0472">Membrane</keyword>
<feature type="transmembrane region" description="Helical" evidence="1">
    <location>
        <begin position="27"/>
        <end position="45"/>
    </location>
</feature>
<proteinExistence type="predicted"/>
<gene>
    <name evidence="2" type="ORF">FRACYDRAFT_219457</name>
</gene>
<evidence type="ECO:0000313" key="2">
    <source>
        <dbReference type="EMBL" id="OEU12699.1"/>
    </source>
</evidence>
<protein>
    <submittedName>
        <fullName evidence="2">Uncharacterized protein</fullName>
    </submittedName>
</protein>
<dbReference type="InParanoid" id="A0A1E7F3I9"/>
<keyword evidence="1" id="KW-0812">Transmembrane</keyword>
<accession>A0A1E7F3I9</accession>
<evidence type="ECO:0000313" key="3">
    <source>
        <dbReference type="Proteomes" id="UP000095751"/>
    </source>
</evidence>
<name>A0A1E7F3I9_9STRA</name>
<reference evidence="2 3" key="1">
    <citation type="submission" date="2016-09" db="EMBL/GenBank/DDBJ databases">
        <title>Extensive genetic diversity and differential bi-allelic expression allows diatom success in the polar Southern Ocean.</title>
        <authorList>
            <consortium name="DOE Joint Genome Institute"/>
            <person name="Mock T."/>
            <person name="Otillar R.P."/>
            <person name="Strauss J."/>
            <person name="Dupont C."/>
            <person name="Frickenhaus S."/>
            <person name="Maumus F."/>
            <person name="Mcmullan M."/>
            <person name="Sanges R."/>
            <person name="Schmutz J."/>
            <person name="Toseland A."/>
            <person name="Valas R."/>
            <person name="Veluchamy A."/>
            <person name="Ward B.J."/>
            <person name="Allen A."/>
            <person name="Barry K."/>
            <person name="Falciatore A."/>
            <person name="Ferrante M."/>
            <person name="Fortunato A.E."/>
            <person name="Gloeckner G."/>
            <person name="Gruber A."/>
            <person name="Hipkin R."/>
            <person name="Janech M."/>
            <person name="Kroth P."/>
            <person name="Leese F."/>
            <person name="Lindquist E."/>
            <person name="Lyon B.R."/>
            <person name="Martin J."/>
            <person name="Mayer C."/>
            <person name="Parker M."/>
            <person name="Quesneville H."/>
            <person name="Raymond J."/>
            <person name="Uhlig C."/>
            <person name="Valentin K.U."/>
            <person name="Worden A.Z."/>
            <person name="Armbrust E.V."/>
            <person name="Bowler C."/>
            <person name="Green B."/>
            <person name="Moulton V."/>
            <person name="Van Oosterhout C."/>
            <person name="Grigoriev I."/>
        </authorList>
    </citation>
    <scope>NUCLEOTIDE SEQUENCE [LARGE SCALE GENOMIC DNA]</scope>
    <source>
        <strain evidence="2 3">CCMP1102</strain>
    </source>
</reference>
<dbReference type="PANTHER" id="PTHR35550">
    <property type="match status" value="1"/>
</dbReference>
<dbReference type="AlphaFoldDB" id="A0A1E7F3I9"/>
<feature type="transmembrane region" description="Helical" evidence="1">
    <location>
        <begin position="57"/>
        <end position="78"/>
    </location>
</feature>